<dbReference type="GO" id="GO:0071144">
    <property type="term" value="C:heteromeric SMAD protein complex"/>
    <property type="evidence" value="ECO:0007669"/>
    <property type="project" value="TreeGrafter"/>
</dbReference>
<dbReference type="InterPro" id="IPR013019">
    <property type="entry name" value="MAD_homology_MH1"/>
</dbReference>
<feature type="compositionally biased region" description="Basic and acidic residues" evidence="5">
    <location>
        <begin position="250"/>
        <end position="259"/>
    </location>
</feature>
<sequence length="592" mass="65685">MIRNILRSRRVNKARKRIVALIPADSGTISGITLTKSSYSEVAEETHSYSWDLPVSSSEHNILAVDGRGEVGLTGELSSQVEPYSYGLKSIAYPSLAKNGYPSRNRSFPEFSLAYVIHLLVKSLDPESIIVLDAVLRSTLLSNDDSCNNCKHSCAETYRHLKHEPGDSRCILLSSIYRLAFNVFMVLVKKLDTLTPLSTSIFISLTQNNFMCTKRSASSPSADLSAKFESGKGLTKWKSGSTCTSPHRLRSADIPDTPHSKNVTSGDSQSVVCVDPLLAVCKAWRWPDLEPGDWLRRLDICESARNRSSDVLCINPHHWSRVITPVTRLPLSSASETGNHQRVAVAQDFRFYEDPNLVCVGISTTERLPRTSTPERLPKTENSSSSPSPQSSDHTDVTSEKLDDTPLLACSNKTVCSSAFVENTPTLFPQRPSKSQERTAERVFQSCTGLAKFNQPLSSYDEQPSVRENSTRDAKWNVCSSSCGQLCSTDSTEITSSSSDNGRKQPHRTYYNRFEEAGHNSSTSTSGNEEYAARSRAKKLRPLSPSECKPPSVIHSPPAKVNTRKHRSNVSWANLSYWGSNQTYWPWLVQAY</sequence>
<evidence type="ECO:0000259" key="6">
    <source>
        <dbReference type="PROSITE" id="PS51075"/>
    </source>
</evidence>
<evidence type="ECO:0000256" key="1">
    <source>
        <dbReference type="ARBA" id="ARBA00004123"/>
    </source>
</evidence>
<dbReference type="PROSITE" id="PS51075">
    <property type="entry name" value="MH1"/>
    <property type="match status" value="1"/>
</dbReference>
<dbReference type="GO" id="GO:0006357">
    <property type="term" value="P:regulation of transcription by RNA polymerase II"/>
    <property type="evidence" value="ECO:0007669"/>
    <property type="project" value="TreeGrafter"/>
</dbReference>
<feature type="domain" description="MH1" evidence="6">
    <location>
        <begin position="186"/>
        <end position="328"/>
    </location>
</feature>
<evidence type="ECO:0000313" key="7">
    <source>
        <dbReference type="EMBL" id="CAL5139072.1"/>
    </source>
</evidence>
<gene>
    <name evidence="7" type="ORF">CDAUBV1_LOCUS14119</name>
</gene>
<evidence type="ECO:0000256" key="3">
    <source>
        <dbReference type="ARBA" id="ARBA00023163"/>
    </source>
</evidence>
<feature type="region of interest" description="Disordered" evidence="5">
    <location>
        <begin position="368"/>
        <end position="400"/>
    </location>
</feature>
<feature type="compositionally biased region" description="Polar residues" evidence="5">
    <location>
        <begin position="519"/>
        <end position="528"/>
    </location>
</feature>
<keyword evidence="3" id="KW-0804">Transcription</keyword>
<accession>A0AAV2TUK8</accession>
<dbReference type="GO" id="GO:0030154">
    <property type="term" value="P:cell differentiation"/>
    <property type="evidence" value="ECO:0007669"/>
    <property type="project" value="TreeGrafter"/>
</dbReference>
<dbReference type="EMBL" id="CAXLJL010000589">
    <property type="protein sequence ID" value="CAL5139072.1"/>
    <property type="molecule type" value="Genomic_DNA"/>
</dbReference>
<dbReference type="PANTHER" id="PTHR13703:SF54">
    <property type="entry name" value="MOTHERS AGAINST DECAPENTAPLEGIC HOMOLOG"/>
    <property type="match status" value="1"/>
</dbReference>
<dbReference type="InterPro" id="IPR013790">
    <property type="entry name" value="Dwarfin"/>
</dbReference>
<evidence type="ECO:0000256" key="4">
    <source>
        <dbReference type="ARBA" id="ARBA00023242"/>
    </source>
</evidence>
<dbReference type="Gene3D" id="3.90.520.10">
    <property type="entry name" value="SMAD MH1 domain"/>
    <property type="match status" value="1"/>
</dbReference>
<reference evidence="7" key="1">
    <citation type="submission" date="2024-06" db="EMBL/GenBank/DDBJ databases">
        <authorList>
            <person name="Liu X."/>
            <person name="Lenzi L."/>
            <person name="Haldenby T S."/>
            <person name="Uol C."/>
        </authorList>
    </citation>
    <scope>NUCLEOTIDE SEQUENCE</scope>
</reference>
<name>A0AAV2TUK8_CALDB</name>
<dbReference type="InterPro" id="IPR036578">
    <property type="entry name" value="SMAD_MH1_sf"/>
</dbReference>
<proteinExistence type="predicted"/>
<organism evidence="7 8">
    <name type="scientific">Calicophoron daubneyi</name>
    <name type="common">Rumen fluke</name>
    <name type="synonym">Paramphistomum daubneyi</name>
    <dbReference type="NCBI Taxonomy" id="300641"/>
    <lineage>
        <taxon>Eukaryota</taxon>
        <taxon>Metazoa</taxon>
        <taxon>Spiralia</taxon>
        <taxon>Lophotrochozoa</taxon>
        <taxon>Platyhelminthes</taxon>
        <taxon>Trematoda</taxon>
        <taxon>Digenea</taxon>
        <taxon>Plagiorchiida</taxon>
        <taxon>Pronocephalata</taxon>
        <taxon>Paramphistomoidea</taxon>
        <taxon>Paramphistomidae</taxon>
        <taxon>Calicophoron</taxon>
    </lineage>
</organism>
<dbReference type="SMART" id="SM00523">
    <property type="entry name" value="DWA"/>
    <property type="match status" value="1"/>
</dbReference>
<keyword evidence="4" id="KW-0539">Nucleus</keyword>
<evidence type="ECO:0000256" key="5">
    <source>
        <dbReference type="SAM" id="MobiDB-lite"/>
    </source>
</evidence>
<feature type="region of interest" description="Disordered" evidence="5">
    <location>
        <begin position="239"/>
        <end position="265"/>
    </location>
</feature>
<dbReference type="Pfam" id="PF03165">
    <property type="entry name" value="MH1"/>
    <property type="match status" value="1"/>
</dbReference>
<dbReference type="GO" id="GO:0140416">
    <property type="term" value="F:transcription regulator inhibitor activity"/>
    <property type="evidence" value="ECO:0007669"/>
    <property type="project" value="TreeGrafter"/>
</dbReference>
<dbReference type="GO" id="GO:0070411">
    <property type="term" value="F:I-SMAD binding"/>
    <property type="evidence" value="ECO:0007669"/>
    <property type="project" value="TreeGrafter"/>
</dbReference>
<dbReference type="InterPro" id="IPR003619">
    <property type="entry name" value="MAD_homology1_Dwarfin-type"/>
</dbReference>
<feature type="region of interest" description="Disordered" evidence="5">
    <location>
        <begin position="515"/>
        <end position="565"/>
    </location>
</feature>
<comment type="subcellular location">
    <subcellularLocation>
        <location evidence="1">Nucleus</location>
    </subcellularLocation>
</comment>
<dbReference type="PANTHER" id="PTHR13703">
    <property type="entry name" value="SMAD"/>
    <property type="match status" value="1"/>
</dbReference>
<comment type="caution">
    <text evidence="7">The sequence shown here is derived from an EMBL/GenBank/DDBJ whole genome shotgun (WGS) entry which is preliminary data.</text>
</comment>
<evidence type="ECO:0000313" key="8">
    <source>
        <dbReference type="Proteomes" id="UP001497525"/>
    </source>
</evidence>
<dbReference type="Proteomes" id="UP001497525">
    <property type="component" value="Unassembled WGS sequence"/>
</dbReference>
<protein>
    <recommendedName>
        <fullName evidence="6">MH1 domain-containing protein</fullName>
    </recommendedName>
</protein>
<dbReference type="SUPFAM" id="SSF56366">
    <property type="entry name" value="SMAD MH1 domain"/>
    <property type="match status" value="1"/>
</dbReference>
<evidence type="ECO:0000256" key="2">
    <source>
        <dbReference type="ARBA" id="ARBA00023015"/>
    </source>
</evidence>
<dbReference type="AlphaFoldDB" id="A0AAV2TUK8"/>
<dbReference type="GO" id="GO:0060395">
    <property type="term" value="P:SMAD protein signal transduction"/>
    <property type="evidence" value="ECO:0007669"/>
    <property type="project" value="TreeGrafter"/>
</dbReference>
<keyword evidence="2" id="KW-0805">Transcription regulation</keyword>
<dbReference type="GO" id="GO:0009653">
    <property type="term" value="P:anatomical structure morphogenesis"/>
    <property type="evidence" value="ECO:0007669"/>
    <property type="project" value="TreeGrafter"/>
</dbReference>
<feature type="compositionally biased region" description="Low complexity" evidence="5">
    <location>
        <begin position="383"/>
        <end position="392"/>
    </location>
</feature>